<comment type="similarity">
    <text evidence="2">Belongs to the AzlC family.</text>
</comment>
<comment type="subcellular location">
    <subcellularLocation>
        <location evidence="1">Cell membrane</location>
        <topology evidence="1">Multi-pass membrane protein</topology>
    </subcellularLocation>
</comment>
<reference evidence="9 10" key="1">
    <citation type="submission" date="2020-01" db="EMBL/GenBank/DDBJ databases">
        <title>Whole genome sequence of Heliobacterium gestii DSM 11169.</title>
        <authorList>
            <person name="Kyndt J.A."/>
            <person name="Meyer T.E."/>
        </authorList>
    </citation>
    <scope>NUCLEOTIDE SEQUENCE [LARGE SCALE GENOMIC DNA]</scope>
    <source>
        <strain evidence="9 10">DSM 11169</strain>
    </source>
</reference>
<dbReference type="GO" id="GO:1903785">
    <property type="term" value="P:L-valine transmembrane transport"/>
    <property type="evidence" value="ECO:0007669"/>
    <property type="project" value="TreeGrafter"/>
</dbReference>
<feature type="transmembrane region" description="Helical" evidence="8">
    <location>
        <begin position="207"/>
        <end position="225"/>
    </location>
</feature>
<evidence type="ECO:0000256" key="2">
    <source>
        <dbReference type="ARBA" id="ARBA00010735"/>
    </source>
</evidence>
<comment type="caution">
    <text evidence="9">The sequence shown here is derived from an EMBL/GenBank/DDBJ whole genome shotgun (WGS) entry which is preliminary data.</text>
</comment>
<dbReference type="Pfam" id="PF03591">
    <property type="entry name" value="AzlC"/>
    <property type="match status" value="1"/>
</dbReference>
<dbReference type="OrthoDB" id="3177005at2"/>
<organism evidence="9 10">
    <name type="scientific">Heliomicrobium gestii</name>
    <name type="common">Heliobacterium gestii</name>
    <dbReference type="NCBI Taxonomy" id="2699"/>
    <lineage>
        <taxon>Bacteria</taxon>
        <taxon>Bacillati</taxon>
        <taxon>Bacillota</taxon>
        <taxon>Clostridia</taxon>
        <taxon>Eubacteriales</taxon>
        <taxon>Heliobacteriaceae</taxon>
        <taxon>Heliomicrobium</taxon>
    </lineage>
</organism>
<evidence type="ECO:0000256" key="1">
    <source>
        <dbReference type="ARBA" id="ARBA00004651"/>
    </source>
</evidence>
<evidence type="ECO:0000256" key="7">
    <source>
        <dbReference type="ARBA" id="ARBA00023136"/>
    </source>
</evidence>
<feature type="transmembrane region" description="Helical" evidence="8">
    <location>
        <begin position="150"/>
        <end position="171"/>
    </location>
</feature>
<dbReference type="GO" id="GO:0005886">
    <property type="term" value="C:plasma membrane"/>
    <property type="evidence" value="ECO:0007669"/>
    <property type="project" value="UniProtKB-SubCell"/>
</dbReference>
<evidence type="ECO:0000256" key="8">
    <source>
        <dbReference type="SAM" id="Phobius"/>
    </source>
</evidence>
<keyword evidence="3" id="KW-0813">Transport</keyword>
<dbReference type="PANTHER" id="PTHR34979:SF1">
    <property type="entry name" value="INNER MEMBRANE PROTEIN YGAZ"/>
    <property type="match status" value="1"/>
</dbReference>
<feature type="transmembrane region" description="Helical" evidence="8">
    <location>
        <begin position="231"/>
        <end position="249"/>
    </location>
</feature>
<protein>
    <submittedName>
        <fullName evidence="9">Branched-chain amino acid ABC transporter permease</fullName>
    </submittedName>
</protein>
<evidence type="ECO:0000256" key="5">
    <source>
        <dbReference type="ARBA" id="ARBA00022692"/>
    </source>
</evidence>
<feature type="transmembrane region" description="Helical" evidence="8">
    <location>
        <begin position="177"/>
        <end position="195"/>
    </location>
</feature>
<name>A0A845LHT7_HELGE</name>
<dbReference type="AlphaFoldDB" id="A0A845LHT7"/>
<sequence length="255" mass="27026">MPSLNRHTRPEATLVEPRHGGVSADIRRGVTAGIPIAIGYVPIAIAFGLLAKSSGLPNWVGMAMSFFVFAGASQFVGVNLLVLGAGFGEIVLTTLILNFRHFLMSAALSQRLETNVTKKWLALIAFGVTDETFGVSALRSEAKLAKGFVLGLNVIAYTAWNAGTWIGLFIAEGLPEALKNSMGIALYAMFIGLLLPSMKRSREVMTIALLAAAIHALLRWLPIFAGLSAGWTIIIATVLSAAAGAAIFTKEANRS</sequence>
<keyword evidence="4" id="KW-1003">Cell membrane</keyword>
<evidence type="ECO:0000256" key="3">
    <source>
        <dbReference type="ARBA" id="ARBA00022448"/>
    </source>
</evidence>
<keyword evidence="10" id="KW-1185">Reference proteome</keyword>
<proteinExistence type="inferred from homology"/>
<keyword evidence="6 8" id="KW-1133">Transmembrane helix</keyword>
<dbReference type="EMBL" id="WXEX01000003">
    <property type="protein sequence ID" value="MZP42426.1"/>
    <property type="molecule type" value="Genomic_DNA"/>
</dbReference>
<evidence type="ECO:0000313" key="10">
    <source>
        <dbReference type="Proteomes" id="UP000471031"/>
    </source>
</evidence>
<gene>
    <name evidence="9" type="ORF">GTO89_05145</name>
</gene>
<evidence type="ECO:0000256" key="4">
    <source>
        <dbReference type="ARBA" id="ARBA00022475"/>
    </source>
</evidence>
<keyword evidence="5 8" id="KW-0812">Transmembrane</keyword>
<feature type="transmembrane region" description="Helical" evidence="8">
    <location>
        <begin position="63"/>
        <end position="83"/>
    </location>
</feature>
<dbReference type="Proteomes" id="UP000471031">
    <property type="component" value="Unassembled WGS sequence"/>
</dbReference>
<dbReference type="InterPro" id="IPR011606">
    <property type="entry name" value="Brnchd-chn_aa_trnsp_permease"/>
</dbReference>
<dbReference type="PANTHER" id="PTHR34979">
    <property type="entry name" value="INNER MEMBRANE PROTEIN YGAZ"/>
    <property type="match status" value="1"/>
</dbReference>
<feature type="transmembrane region" description="Helical" evidence="8">
    <location>
        <begin position="30"/>
        <end position="51"/>
    </location>
</feature>
<evidence type="ECO:0000313" key="9">
    <source>
        <dbReference type="EMBL" id="MZP42426.1"/>
    </source>
</evidence>
<evidence type="ECO:0000256" key="6">
    <source>
        <dbReference type="ARBA" id="ARBA00022989"/>
    </source>
</evidence>
<keyword evidence="7 8" id="KW-0472">Membrane</keyword>
<dbReference type="RefSeq" id="WP_161260985.1">
    <property type="nucleotide sequence ID" value="NZ_JAFBDC010000020.1"/>
</dbReference>
<accession>A0A845LHT7</accession>